<dbReference type="PROSITE" id="PS50088">
    <property type="entry name" value="ANK_REPEAT"/>
    <property type="match status" value="1"/>
</dbReference>
<dbReference type="GeneID" id="10025281"/>
<protein>
    <submittedName>
        <fullName evidence="3">Uncharacterized protein</fullName>
    </submittedName>
</protein>
<dbReference type="PANTHER" id="PTHR34706:SF3">
    <property type="entry name" value="ANKYRIN REPEAT PROTEIN (AFU_ORTHOLOGUE AFUA_7G06200)"/>
    <property type="match status" value="1"/>
</dbReference>
<dbReference type="OrthoDB" id="2142040at2759"/>
<evidence type="ECO:0000313" key="3">
    <source>
        <dbReference type="EMBL" id="EFR05211.1"/>
    </source>
</evidence>
<accession>E4V5D7</accession>
<keyword evidence="2" id="KW-0812">Transmembrane</keyword>
<keyword evidence="2" id="KW-1133">Transmembrane helix</keyword>
<reference evidence="4" key="1">
    <citation type="journal article" date="2012" name="MBio">
        <title>Comparative genome analysis of Trichophyton rubrum and related dermatophytes reveals candidate genes involved in infection.</title>
        <authorList>
            <person name="Martinez D.A."/>
            <person name="Oliver B.G."/>
            <person name="Graeser Y."/>
            <person name="Goldberg J.M."/>
            <person name="Li W."/>
            <person name="Martinez-Rossi N.M."/>
            <person name="Monod M."/>
            <person name="Shelest E."/>
            <person name="Barton R.C."/>
            <person name="Birch E."/>
            <person name="Brakhage A.A."/>
            <person name="Chen Z."/>
            <person name="Gurr S.J."/>
            <person name="Heiman D."/>
            <person name="Heitman J."/>
            <person name="Kosti I."/>
            <person name="Rossi A."/>
            <person name="Saif S."/>
            <person name="Samalova M."/>
            <person name="Saunders C.W."/>
            <person name="Shea T."/>
            <person name="Summerbell R.C."/>
            <person name="Xu J."/>
            <person name="Young S."/>
            <person name="Zeng Q."/>
            <person name="Birren B.W."/>
            <person name="Cuomo C.A."/>
            <person name="White T.C."/>
        </authorList>
    </citation>
    <scope>NUCLEOTIDE SEQUENCE [LARGE SCALE GENOMIC DNA]</scope>
    <source>
        <strain evidence="4">ATCC MYA-4604 / CBS 118893</strain>
    </source>
</reference>
<keyword evidence="4" id="KW-1185">Reference proteome</keyword>
<dbReference type="eggNOG" id="KOG4177">
    <property type="taxonomic scope" value="Eukaryota"/>
</dbReference>
<dbReference type="SMART" id="SM00248">
    <property type="entry name" value="ANK"/>
    <property type="match status" value="3"/>
</dbReference>
<sequence>MATLYKLAQFGKLTKEDMTNKQIMHGLNAVDPVTKLTPLGVAVWFSHVKTIGLLLKNGANPDGKDPNGTARDVRPPLWVAAAKSKERVGTMMQLLLNAGADPNIVSPFDGDSSPLLKAVQTYKYPPLISALVDKGANPDQANGLGQTPRRIAEDRNDRDTVKALRKRKERSLGRLHWVGVIVSVVVGVVAWVNAFVMVAVVGAGGAVAAAAPYVTQVIKRRFQMSGSFVKNVWPENLKQREPKEEFKKDAKEFIKENKLNEFFPPNDPFLQTVVDKATELEASPDNTLDTKDLARLALYQPVMYCDDSGSMNKDNRAKHQIDIVERIASIATRIIPDDEGVKVRFINRNTDIMIYKRNLDELGPIMGRQSPYGPTEMGTYLRSKVLDPLVYQPLATKSLKRPVLVSIITDGRPEGGREKTDTLKKTILECGKRLEAAGYDRKVVRFQISQIGYDENARDFLESLTREDELLDVLYCTTDRLDEEFAKLQNNEARLEQWLLRLLMGPITNAHQG</sequence>
<dbReference type="PANTHER" id="PTHR34706">
    <property type="entry name" value="SLR1338 PROTEIN"/>
    <property type="match status" value="1"/>
</dbReference>
<gene>
    <name evidence="3" type="ORF">MGYG_08225</name>
</gene>
<evidence type="ECO:0000256" key="2">
    <source>
        <dbReference type="SAM" id="Phobius"/>
    </source>
</evidence>
<dbReference type="OMA" id="IKRRFQM"/>
<dbReference type="RefSeq" id="XP_003170046.1">
    <property type="nucleotide sequence ID" value="XM_003169998.1"/>
</dbReference>
<dbReference type="InterPro" id="IPR002110">
    <property type="entry name" value="Ankyrin_rpt"/>
</dbReference>
<dbReference type="VEuPathDB" id="FungiDB:MGYG_08225"/>
<dbReference type="HOGENOM" id="CLU_024883_0_0_1"/>
<keyword evidence="1" id="KW-0040">ANK repeat</keyword>
<proteinExistence type="predicted"/>
<keyword evidence="2" id="KW-0472">Membrane</keyword>
<feature type="repeat" description="ANK" evidence="1">
    <location>
        <begin position="34"/>
        <end position="66"/>
    </location>
</feature>
<organism evidence="4">
    <name type="scientific">Arthroderma gypseum (strain ATCC MYA-4604 / CBS 118893)</name>
    <name type="common">Microsporum gypseum</name>
    <dbReference type="NCBI Taxonomy" id="535722"/>
    <lineage>
        <taxon>Eukaryota</taxon>
        <taxon>Fungi</taxon>
        <taxon>Dikarya</taxon>
        <taxon>Ascomycota</taxon>
        <taxon>Pezizomycotina</taxon>
        <taxon>Eurotiomycetes</taxon>
        <taxon>Eurotiomycetidae</taxon>
        <taxon>Onygenales</taxon>
        <taxon>Arthrodermataceae</taxon>
        <taxon>Nannizzia</taxon>
    </lineage>
</organism>
<dbReference type="STRING" id="535722.E4V5D7"/>
<feature type="transmembrane region" description="Helical" evidence="2">
    <location>
        <begin position="198"/>
        <end position="215"/>
    </location>
</feature>
<dbReference type="InParanoid" id="E4V5D7"/>
<dbReference type="AlphaFoldDB" id="E4V5D7"/>
<feature type="transmembrane region" description="Helical" evidence="2">
    <location>
        <begin position="175"/>
        <end position="192"/>
    </location>
</feature>
<name>E4V5D7_ARTGP</name>
<dbReference type="EMBL" id="DS989829">
    <property type="protein sequence ID" value="EFR05211.1"/>
    <property type="molecule type" value="Genomic_DNA"/>
</dbReference>
<evidence type="ECO:0000256" key="1">
    <source>
        <dbReference type="PROSITE-ProRule" id="PRU00023"/>
    </source>
</evidence>
<dbReference type="Pfam" id="PF00023">
    <property type="entry name" value="Ank"/>
    <property type="match status" value="1"/>
</dbReference>
<dbReference type="InterPro" id="IPR036770">
    <property type="entry name" value="Ankyrin_rpt-contain_sf"/>
</dbReference>
<dbReference type="SUPFAM" id="SSF48403">
    <property type="entry name" value="Ankyrin repeat"/>
    <property type="match status" value="1"/>
</dbReference>
<evidence type="ECO:0000313" key="4">
    <source>
        <dbReference type="Proteomes" id="UP000002669"/>
    </source>
</evidence>
<dbReference type="Gene3D" id="1.25.40.20">
    <property type="entry name" value="Ankyrin repeat-containing domain"/>
    <property type="match status" value="1"/>
</dbReference>
<dbReference type="Proteomes" id="UP000002669">
    <property type="component" value="Unassembled WGS sequence"/>
</dbReference>